<comment type="caution">
    <text evidence="1">The sequence shown here is derived from an EMBL/GenBank/DDBJ whole genome shotgun (WGS) entry which is preliminary data.</text>
</comment>
<evidence type="ECO:0000313" key="2">
    <source>
        <dbReference type="Proteomes" id="UP000240400"/>
    </source>
</evidence>
<reference evidence="1 2" key="1">
    <citation type="journal article" date="2016" name="Front. Microbiol.">
        <title>Comprehensive Phylogenetic Analysis of Bovine Non-aureus Staphylococci Species Based on Whole-Genome Sequencing.</title>
        <authorList>
            <person name="Naushad S."/>
            <person name="Barkema H.W."/>
            <person name="Luby C."/>
            <person name="Condas L.A."/>
            <person name="Nobrega D.B."/>
            <person name="Carson D.A."/>
            <person name="De Buck J."/>
        </authorList>
    </citation>
    <scope>NUCLEOTIDE SEQUENCE [LARGE SCALE GENOMIC DNA]</scope>
    <source>
        <strain evidence="1 2">SNUC 4337</strain>
    </source>
</reference>
<name>A0A2T4S6I8_9STAP</name>
<dbReference type="AlphaFoldDB" id="A0A2T4S6I8"/>
<protein>
    <submittedName>
        <fullName evidence="1">Uncharacterized protein</fullName>
    </submittedName>
</protein>
<organism evidence="1 2">
    <name type="scientific">Staphylococcus nepalensis</name>
    <dbReference type="NCBI Taxonomy" id="214473"/>
    <lineage>
        <taxon>Bacteria</taxon>
        <taxon>Bacillati</taxon>
        <taxon>Bacillota</taxon>
        <taxon>Bacilli</taxon>
        <taxon>Bacillales</taxon>
        <taxon>Staphylococcaceae</taxon>
        <taxon>Staphylococcus</taxon>
    </lineage>
</organism>
<dbReference type="EMBL" id="PZHR01000354">
    <property type="protein sequence ID" value="PTK52425.1"/>
    <property type="molecule type" value="Genomic_DNA"/>
</dbReference>
<feature type="non-terminal residue" evidence="1">
    <location>
        <position position="230"/>
    </location>
</feature>
<gene>
    <name evidence="1" type="ORF">BUZ61_14685</name>
</gene>
<evidence type="ECO:0000313" key="1">
    <source>
        <dbReference type="EMBL" id="PTK52425.1"/>
    </source>
</evidence>
<sequence length="230" mass="27099">MVRIKDRDFTPPLYLEAEVIAEDYDMITKESTYSFGEYKEYREDDLRQEFYKHLNNIRQRMNDNFSNVNTIVRETNSQLQYFEKKIIKSQDAPENPVNDMLWLDTSNPKVAVLRRYWHGQWINATAEKADDIGAVTREKALYDDLNNTFINLNIQHSKLLSEVYEVIDSEYLVDTTLKQQVQQNLDNTISVYNAIKTNLESMTPETATIGKLVDIQALFLKYRELLKTLY</sequence>
<proteinExistence type="predicted"/>
<accession>A0A2T4S6I8</accession>
<dbReference type="Proteomes" id="UP000240400">
    <property type="component" value="Unassembled WGS sequence"/>
</dbReference>